<dbReference type="InterPro" id="IPR050196">
    <property type="entry name" value="Cytochrome_P450_Monoox"/>
</dbReference>
<dbReference type="InterPro" id="IPR017972">
    <property type="entry name" value="Cyt_P450_CS"/>
</dbReference>
<evidence type="ECO:0000313" key="10">
    <source>
        <dbReference type="Proteomes" id="UP001378188"/>
    </source>
</evidence>
<protein>
    <submittedName>
        <fullName evidence="9">Cytochrome P450</fullName>
    </submittedName>
</protein>
<comment type="cofactor">
    <cofactor evidence="7">
        <name>heme</name>
        <dbReference type="ChEBI" id="CHEBI:30413"/>
    </cofactor>
</comment>
<evidence type="ECO:0000256" key="4">
    <source>
        <dbReference type="ARBA" id="ARBA00023002"/>
    </source>
</evidence>
<dbReference type="GO" id="GO:0016705">
    <property type="term" value="F:oxidoreductase activity, acting on paired donors, with incorporation or reduction of molecular oxygen"/>
    <property type="evidence" value="ECO:0007669"/>
    <property type="project" value="InterPro"/>
</dbReference>
<dbReference type="PANTHER" id="PTHR24291">
    <property type="entry name" value="CYTOCHROME P450 FAMILY 4"/>
    <property type="match status" value="1"/>
</dbReference>
<evidence type="ECO:0000256" key="6">
    <source>
        <dbReference type="ARBA" id="ARBA00023033"/>
    </source>
</evidence>
<comment type="similarity">
    <text evidence="1 8">Belongs to the cytochrome P450 family.</text>
</comment>
<organism evidence="9 10">
    <name type="scientific">Microbaculum marinum</name>
    <dbReference type="NCBI Taxonomy" id="1764581"/>
    <lineage>
        <taxon>Bacteria</taxon>
        <taxon>Pseudomonadati</taxon>
        <taxon>Pseudomonadota</taxon>
        <taxon>Alphaproteobacteria</taxon>
        <taxon>Hyphomicrobiales</taxon>
        <taxon>Tepidamorphaceae</taxon>
        <taxon>Microbaculum</taxon>
    </lineage>
</organism>
<feature type="binding site" description="axial binding residue" evidence="7">
    <location>
        <position position="370"/>
    </location>
    <ligand>
        <name>heme</name>
        <dbReference type="ChEBI" id="CHEBI:30413"/>
    </ligand>
    <ligandPart>
        <name>Fe</name>
        <dbReference type="ChEBI" id="CHEBI:18248"/>
    </ligandPart>
</feature>
<comment type="caution">
    <text evidence="9">The sequence shown here is derived from an EMBL/GenBank/DDBJ whole genome shotgun (WGS) entry which is preliminary data.</text>
</comment>
<keyword evidence="4 8" id="KW-0560">Oxidoreductase</keyword>
<accession>A0AAW9RXT7</accession>
<dbReference type="GO" id="GO:0020037">
    <property type="term" value="F:heme binding"/>
    <property type="evidence" value="ECO:0007669"/>
    <property type="project" value="InterPro"/>
</dbReference>
<dbReference type="RefSeq" id="WP_340331446.1">
    <property type="nucleotide sequence ID" value="NZ_JAZHOF010000008.1"/>
</dbReference>
<dbReference type="InterPro" id="IPR001128">
    <property type="entry name" value="Cyt_P450"/>
</dbReference>
<dbReference type="CDD" id="cd00302">
    <property type="entry name" value="cytochrome_P450"/>
    <property type="match status" value="1"/>
</dbReference>
<dbReference type="PANTHER" id="PTHR24291:SF50">
    <property type="entry name" value="BIFUNCTIONAL ALBAFLAVENONE MONOOXYGENASE_TERPENE SYNTHASE"/>
    <property type="match status" value="1"/>
</dbReference>
<dbReference type="PROSITE" id="PS00086">
    <property type="entry name" value="CYTOCHROME_P450"/>
    <property type="match status" value="1"/>
</dbReference>
<name>A0AAW9RXT7_9HYPH</name>
<keyword evidence="5 7" id="KW-0408">Iron</keyword>
<evidence type="ECO:0000256" key="1">
    <source>
        <dbReference type="ARBA" id="ARBA00010617"/>
    </source>
</evidence>
<dbReference type="PRINTS" id="PR00385">
    <property type="entry name" value="P450"/>
</dbReference>
<keyword evidence="2 7" id="KW-0349">Heme</keyword>
<keyword evidence="3 7" id="KW-0479">Metal-binding</keyword>
<dbReference type="EMBL" id="JAZHOF010000008">
    <property type="protein sequence ID" value="MEJ8573750.1"/>
    <property type="molecule type" value="Genomic_DNA"/>
</dbReference>
<reference evidence="9 10" key="1">
    <citation type="submission" date="2024-02" db="EMBL/GenBank/DDBJ databases">
        <title>Genome analysis and characterization of Microbaculum marinisediminis sp. nov., isolated from marine sediment.</title>
        <authorList>
            <person name="Du Z.-J."/>
            <person name="Ye Y.-Q."/>
            <person name="Zhang Z.-R."/>
            <person name="Yuan S.-M."/>
            <person name="Zhang X.-Y."/>
        </authorList>
    </citation>
    <scope>NUCLEOTIDE SEQUENCE [LARGE SCALE GENOMIC DNA]</scope>
    <source>
        <strain evidence="9 10">SDUM1044001</strain>
    </source>
</reference>
<gene>
    <name evidence="9" type="ORF">V3328_19825</name>
</gene>
<dbReference type="InterPro" id="IPR036396">
    <property type="entry name" value="Cyt_P450_sf"/>
</dbReference>
<sequence length="422" mass="46911">MIVPKLQLHPDDSRLRSIIRAIRSPDSCWPERILHDPLVVARVRDRTVALVCDPDALREVLSSDTNRFPRWLPVYRPTADGKTRPNSIFVVDEHRWRGYRDAFAPLFAPNNVDVLVANSVSATEVAVARCMDDATTCVTRAALDIIWRTLLGDGPDARTSDDLDDQVYGLVDASRAGDLRAANQWIDTLVPVARHRGPGALMGPDAPMARMTNAGSAACPHLSDAEISDNFLALLYSGQETTVTSIQWAIWLLGQDPGLQDELRAEIREILGEAVPTRSSLQKLRMLDSVLRETLRLLTPSISTARSCTEPFEVAGELLPAGSVLVVPIYAVHRHRSLWEDPEAFRPERHARKLAHPMAYIPFSAGSHTCLAAKSSWYELMAILVTLLRRVQFTTSAPEEVGLHNNLVLRPTCGYDVRLERL</sequence>
<dbReference type="GO" id="GO:0005506">
    <property type="term" value="F:iron ion binding"/>
    <property type="evidence" value="ECO:0007669"/>
    <property type="project" value="InterPro"/>
</dbReference>
<dbReference type="Pfam" id="PF00067">
    <property type="entry name" value="p450"/>
    <property type="match status" value="1"/>
</dbReference>
<evidence type="ECO:0000313" key="9">
    <source>
        <dbReference type="EMBL" id="MEJ8573750.1"/>
    </source>
</evidence>
<proteinExistence type="inferred from homology"/>
<dbReference type="AlphaFoldDB" id="A0AAW9RXT7"/>
<dbReference type="SUPFAM" id="SSF48264">
    <property type="entry name" value="Cytochrome P450"/>
    <property type="match status" value="1"/>
</dbReference>
<evidence type="ECO:0000256" key="2">
    <source>
        <dbReference type="ARBA" id="ARBA00022617"/>
    </source>
</evidence>
<evidence type="ECO:0000256" key="7">
    <source>
        <dbReference type="PIRSR" id="PIRSR602401-1"/>
    </source>
</evidence>
<keyword evidence="10" id="KW-1185">Reference proteome</keyword>
<keyword evidence="6 8" id="KW-0503">Monooxygenase</keyword>
<dbReference type="InterPro" id="IPR002401">
    <property type="entry name" value="Cyt_P450_E_grp-I"/>
</dbReference>
<dbReference type="GO" id="GO:0004497">
    <property type="term" value="F:monooxygenase activity"/>
    <property type="evidence" value="ECO:0007669"/>
    <property type="project" value="UniProtKB-KW"/>
</dbReference>
<dbReference type="Proteomes" id="UP001378188">
    <property type="component" value="Unassembled WGS sequence"/>
</dbReference>
<evidence type="ECO:0000256" key="5">
    <source>
        <dbReference type="ARBA" id="ARBA00023004"/>
    </source>
</evidence>
<dbReference type="PRINTS" id="PR00463">
    <property type="entry name" value="EP450I"/>
</dbReference>
<evidence type="ECO:0000256" key="3">
    <source>
        <dbReference type="ARBA" id="ARBA00022723"/>
    </source>
</evidence>
<dbReference type="Gene3D" id="1.10.630.10">
    <property type="entry name" value="Cytochrome P450"/>
    <property type="match status" value="1"/>
</dbReference>
<evidence type="ECO:0000256" key="8">
    <source>
        <dbReference type="RuleBase" id="RU000461"/>
    </source>
</evidence>